<proteinExistence type="predicted"/>
<protein>
    <recommendedName>
        <fullName evidence="1">DUF4340 domain-containing protein</fullName>
    </recommendedName>
</protein>
<name>A0AA86T3X5_9BACT</name>
<feature type="domain" description="DUF4340" evidence="1">
    <location>
        <begin position="72"/>
        <end position="244"/>
    </location>
</feature>
<dbReference type="Proteomes" id="UP001179121">
    <property type="component" value="Chromosome"/>
</dbReference>
<sequence length="458" mass="50291">MSRYRATIGLALLLAGLGAYLYLVELPSQQREEETEAQKSKLLSFDEKAITGLTVTSDHGVIELKAGEARNWQMTAPVQAEADTREVQSMIRALVLGKVSRIIETSEDSLRPFGLENPPVTVTVSTPDQQETFAIGDVGPLSSTLYVLRGSDKQVLLTDLAVKDFLNKTVMTFRRKEILPFEHAQADRLRLTYPPTEIVLYLMDAKPAKKWKIRAPIEANADQSEVRSFLFRLEDLKAVGIIDPGPEREAIAKTLKKPQAQITVHAAGADHTVKLYQSEANSGEAFAETSAAGPLYRISPAAIKDLTKDLFTLQDKRLLGLDFEEIAMLAVKTRTEQYTLINQSGQWVLEDRPEEKLSQETVDLFVSRVVNLPAESRVVKQTGSLAPYGLVSPTAEFTATGRDGKQSGRLVLGNQSSGLVYAIGQAMPGVFQARADILAQIPEKSSLIKPAEPEGKKS</sequence>
<evidence type="ECO:0000259" key="1">
    <source>
        <dbReference type="Pfam" id="PF14238"/>
    </source>
</evidence>
<gene>
    <name evidence="2" type="ORF">DNFV4_01626</name>
</gene>
<dbReference type="KEGG" id="nti:DNFV4_01626"/>
<dbReference type="InterPro" id="IPR025641">
    <property type="entry name" value="DUF4340"/>
</dbReference>
<dbReference type="Pfam" id="PF14238">
    <property type="entry name" value="DUF4340"/>
    <property type="match status" value="1"/>
</dbReference>
<dbReference type="EMBL" id="OX365700">
    <property type="protein sequence ID" value="CAI4031198.1"/>
    <property type="molecule type" value="Genomic_DNA"/>
</dbReference>
<keyword evidence="3" id="KW-1185">Reference proteome</keyword>
<evidence type="ECO:0000313" key="3">
    <source>
        <dbReference type="Proteomes" id="UP001179121"/>
    </source>
</evidence>
<accession>A0AA86T3X5</accession>
<dbReference type="AlphaFoldDB" id="A0AA86T3X5"/>
<dbReference type="RefSeq" id="WP_289268143.1">
    <property type="nucleotide sequence ID" value="NZ_OX365700.1"/>
</dbReference>
<evidence type="ECO:0000313" key="2">
    <source>
        <dbReference type="EMBL" id="CAI4031198.1"/>
    </source>
</evidence>
<reference evidence="2" key="1">
    <citation type="submission" date="2022-10" db="EMBL/GenBank/DDBJ databases">
        <authorList>
            <person name="Koch H."/>
        </authorList>
    </citation>
    <scope>NUCLEOTIDE SEQUENCE</scope>
    <source>
        <strain evidence="2">DNF</strain>
    </source>
</reference>
<organism evidence="2 3">
    <name type="scientific">Nitrospira tepida</name>
    <dbReference type="NCBI Taxonomy" id="2973512"/>
    <lineage>
        <taxon>Bacteria</taxon>
        <taxon>Pseudomonadati</taxon>
        <taxon>Nitrospirota</taxon>
        <taxon>Nitrospiria</taxon>
        <taxon>Nitrospirales</taxon>
        <taxon>Nitrospiraceae</taxon>
        <taxon>Nitrospira</taxon>
    </lineage>
</organism>